<gene>
    <name evidence="2" type="ORF">RF683_06845</name>
</gene>
<keyword evidence="1" id="KW-0812">Transmembrane</keyword>
<evidence type="ECO:0000256" key="1">
    <source>
        <dbReference type="SAM" id="Phobius"/>
    </source>
</evidence>
<keyword evidence="3" id="KW-1185">Reference proteome</keyword>
<dbReference type="RefSeq" id="WP_309531593.1">
    <property type="nucleotide sequence ID" value="NZ_CP133721.1"/>
</dbReference>
<name>A0ABY9R7G6_9FLAO</name>
<organism evidence="2 3">
    <name type="scientific">Flavobacterium nakdongensis</name>
    <dbReference type="NCBI Taxonomy" id="3073563"/>
    <lineage>
        <taxon>Bacteria</taxon>
        <taxon>Pseudomonadati</taxon>
        <taxon>Bacteroidota</taxon>
        <taxon>Flavobacteriia</taxon>
        <taxon>Flavobacteriales</taxon>
        <taxon>Flavobacteriaceae</taxon>
        <taxon>Flavobacterium</taxon>
    </lineage>
</organism>
<dbReference type="Proteomes" id="UP001180481">
    <property type="component" value="Chromosome"/>
</dbReference>
<protein>
    <submittedName>
        <fullName evidence="2">Uncharacterized protein</fullName>
    </submittedName>
</protein>
<proteinExistence type="predicted"/>
<feature type="transmembrane region" description="Helical" evidence="1">
    <location>
        <begin position="12"/>
        <end position="30"/>
    </location>
</feature>
<accession>A0ABY9R7G6</accession>
<reference evidence="2" key="1">
    <citation type="submission" date="2023-09" db="EMBL/GenBank/DDBJ databases">
        <title>Flavobacterium sp. 20NA77.7 isolated from freshwater.</title>
        <authorList>
            <person name="Le V."/>
            <person name="Ko S.-R."/>
            <person name="Ahn C.-Y."/>
            <person name="Oh H.-M."/>
        </authorList>
    </citation>
    <scope>NUCLEOTIDE SEQUENCE</scope>
    <source>
        <strain evidence="2">20NA77.7</strain>
    </source>
</reference>
<keyword evidence="1" id="KW-0472">Membrane</keyword>
<dbReference type="EMBL" id="CP133721">
    <property type="protein sequence ID" value="WMW77212.1"/>
    <property type="molecule type" value="Genomic_DNA"/>
</dbReference>
<keyword evidence="1" id="KW-1133">Transmembrane helix</keyword>
<evidence type="ECO:0000313" key="3">
    <source>
        <dbReference type="Proteomes" id="UP001180481"/>
    </source>
</evidence>
<evidence type="ECO:0000313" key="2">
    <source>
        <dbReference type="EMBL" id="WMW77212.1"/>
    </source>
</evidence>
<sequence>MKKFIIRIIIRVSTIIIGGFAFILYSFYLMDIEDRYGDLQQLYFDSKSGDIIINNMNGNIGLIEFNKRRVFVNTGKKTLHIDEWLDPQNKYIINTDIYRPKFGREYLNLKRNEIEKKLKSENLESISHLEIKY</sequence>